<reference evidence="3" key="1">
    <citation type="submission" date="2018-07" db="EMBL/GenBank/DDBJ databases">
        <title>Complete Genome Sequence of Spiroplasma phoeniceum.</title>
        <authorList>
            <person name="Davis R.E."/>
            <person name="Shao J.Y."/>
            <person name="Zhao Y."/>
            <person name="Silver A."/>
            <person name="Stump z."/>
            <person name="Gasparich G."/>
        </authorList>
    </citation>
    <scope>NUCLEOTIDE SEQUENCE [LARGE SCALE GENOMIC DNA]</scope>
    <source>
        <strain evidence="3">P40</strain>
    </source>
</reference>
<keyword evidence="3" id="KW-1185">Reference proteome</keyword>
<dbReference type="Proteomes" id="UP000253689">
    <property type="component" value="Chromosome"/>
</dbReference>
<accession>A0A345DN33</accession>
<evidence type="ECO:0000313" key="2">
    <source>
        <dbReference type="EMBL" id="AXF95621.1"/>
    </source>
</evidence>
<protein>
    <submittedName>
        <fullName evidence="2">Spiroplasma plectrovirus-related protein</fullName>
    </submittedName>
</protein>
<gene>
    <name evidence="2" type="ORF">SDAV_00630</name>
</gene>
<evidence type="ECO:0000256" key="1">
    <source>
        <dbReference type="SAM" id="Phobius"/>
    </source>
</evidence>
<name>A0A345DN33_9MOLU</name>
<dbReference type="RefSeq" id="WP_222611581.1">
    <property type="nucleotide sequence ID" value="NZ_CP031088.1"/>
</dbReference>
<feature type="transmembrane region" description="Helical" evidence="1">
    <location>
        <begin position="50"/>
        <end position="74"/>
    </location>
</feature>
<keyword evidence="1" id="KW-1133">Transmembrane helix</keyword>
<organism evidence="2 3">
    <name type="scientific">Spiroplasma phoeniceum P40</name>
    <dbReference type="NCBI Taxonomy" id="1276259"/>
    <lineage>
        <taxon>Bacteria</taxon>
        <taxon>Bacillati</taxon>
        <taxon>Mycoplasmatota</taxon>
        <taxon>Mollicutes</taxon>
        <taxon>Entomoplasmatales</taxon>
        <taxon>Spiroplasmataceae</taxon>
        <taxon>Spiroplasma</taxon>
    </lineage>
</organism>
<keyword evidence="1" id="KW-0812">Transmembrane</keyword>
<dbReference type="EMBL" id="CP031088">
    <property type="protein sequence ID" value="AXF95621.1"/>
    <property type="molecule type" value="Genomic_DNA"/>
</dbReference>
<sequence length="84" mass="10309">MSLWKLKILKFLKEKWWEILVYILVVGFGFALFIGSIYDKWDKLINEFGILFWYMLVANLFFWFELVWCILFIINFKKKKGGKE</sequence>
<feature type="transmembrane region" description="Helical" evidence="1">
    <location>
        <begin position="20"/>
        <end position="38"/>
    </location>
</feature>
<proteinExistence type="predicted"/>
<dbReference type="KEGG" id="sphh:SDAV_00630"/>
<evidence type="ECO:0000313" key="3">
    <source>
        <dbReference type="Proteomes" id="UP000253689"/>
    </source>
</evidence>
<dbReference type="AlphaFoldDB" id="A0A345DN33"/>
<keyword evidence="1" id="KW-0472">Membrane</keyword>